<comment type="caution">
    <text evidence="2">The sequence shown here is derived from an EMBL/GenBank/DDBJ whole genome shotgun (WGS) entry which is preliminary data.</text>
</comment>
<name>A0AAW0CVS3_9AGAR</name>
<dbReference type="AlphaFoldDB" id="A0AAW0CVS3"/>
<protein>
    <submittedName>
        <fullName evidence="2">Uncharacterized protein</fullName>
    </submittedName>
</protein>
<evidence type="ECO:0000313" key="1">
    <source>
        <dbReference type="EMBL" id="KAK6969365.1"/>
    </source>
</evidence>
<gene>
    <name evidence="1" type="ORF">R3P38DRAFT_2814626</name>
    <name evidence="2" type="ORF">R3P38DRAFT_3439854</name>
</gene>
<dbReference type="Proteomes" id="UP001362999">
    <property type="component" value="Unassembled WGS sequence"/>
</dbReference>
<evidence type="ECO:0000313" key="3">
    <source>
        <dbReference type="Proteomes" id="UP001362999"/>
    </source>
</evidence>
<accession>A0AAW0CVS3</accession>
<dbReference type="EMBL" id="JAWWNJ010000227">
    <property type="protein sequence ID" value="KAK6969365.1"/>
    <property type="molecule type" value="Genomic_DNA"/>
</dbReference>
<sequence length="375" mass="42389">MSRWFKFDEPVPPDIVAMYCNAFNTVMDSQCREDASYQPHVDSIMAALLWNLAHFQKTRPDSRVSLPSNLSVYLSSPYFDSSNSSILSLFCDNWWLCSCLTTELVNKPPRVLPESIQHILRAIWEVAAGMTGRTSFSPPTPNHPSQRILEVLRENTNHPETISIIPLVQTAIVNNSYHFHRRQEIEFEARNKVPAYPTLAREEVPANDIEEGLTLSILDMRVAILANFIHQAGTLHSTPYKLNQTMLTITNFEPYPPGVSPSQQLNFAKSWKTAFEHDSSEGLPVTMVETIATCHLFQAYWDQGTTRFRWLEDREAAKVFIEGIDLAKRREDISTTSKARLAVIHEALTSVVDVHETQVEGGSSEFAIVTADVHS</sequence>
<keyword evidence="3" id="KW-1185">Reference proteome</keyword>
<dbReference type="EMBL" id="JAWWNJ010000012">
    <property type="protein sequence ID" value="KAK7043306.1"/>
    <property type="molecule type" value="Genomic_DNA"/>
</dbReference>
<proteinExistence type="predicted"/>
<organism evidence="2 3">
    <name type="scientific">Favolaschia claudopus</name>
    <dbReference type="NCBI Taxonomy" id="2862362"/>
    <lineage>
        <taxon>Eukaryota</taxon>
        <taxon>Fungi</taxon>
        <taxon>Dikarya</taxon>
        <taxon>Basidiomycota</taxon>
        <taxon>Agaricomycotina</taxon>
        <taxon>Agaricomycetes</taxon>
        <taxon>Agaricomycetidae</taxon>
        <taxon>Agaricales</taxon>
        <taxon>Marasmiineae</taxon>
        <taxon>Mycenaceae</taxon>
        <taxon>Favolaschia</taxon>
    </lineage>
</organism>
<reference evidence="2 3" key="1">
    <citation type="journal article" date="2024" name="J Genomics">
        <title>Draft genome sequencing and assembly of Favolaschia claudopus CIRM-BRFM 2984 isolated from oak limbs.</title>
        <authorList>
            <person name="Navarro D."/>
            <person name="Drula E."/>
            <person name="Chaduli D."/>
            <person name="Cazenave R."/>
            <person name="Ahrendt S."/>
            <person name="Wang J."/>
            <person name="Lipzen A."/>
            <person name="Daum C."/>
            <person name="Barry K."/>
            <person name="Grigoriev I.V."/>
            <person name="Favel A."/>
            <person name="Rosso M.N."/>
            <person name="Martin F."/>
        </authorList>
    </citation>
    <scope>NUCLEOTIDE SEQUENCE [LARGE SCALE GENOMIC DNA]</scope>
    <source>
        <strain evidence="2 3">CIRM-BRFM 2984</strain>
    </source>
</reference>
<evidence type="ECO:0000313" key="2">
    <source>
        <dbReference type="EMBL" id="KAK7043306.1"/>
    </source>
</evidence>